<proteinExistence type="predicted"/>
<dbReference type="EMBL" id="JBHSWB010000002">
    <property type="protein sequence ID" value="MFC6662715.1"/>
    <property type="molecule type" value="Genomic_DNA"/>
</dbReference>
<keyword evidence="2" id="KW-1185">Reference proteome</keyword>
<reference evidence="2" key="1">
    <citation type="journal article" date="2019" name="Int. J. Syst. Evol. Microbiol.">
        <title>The Global Catalogue of Microorganisms (GCM) 10K type strain sequencing project: providing services to taxonomists for standard genome sequencing and annotation.</title>
        <authorList>
            <consortium name="The Broad Institute Genomics Platform"/>
            <consortium name="The Broad Institute Genome Sequencing Center for Infectious Disease"/>
            <person name="Wu L."/>
            <person name="Ma J."/>
        </authorList>
    </citation>
    <scope>NUCLEOTIDE SEQUENCE [LARGE SCALE GENOMIC DNA]</scope>
    <source>
        <strain evidence="2">CCUG 63830</strain>
    </source>
</reference>
<organism evidence="1 2">
    <name type="scientific">Deinococcus multiflagellatus</name>
    <dbReference type="NCBI Taxonomy" id="1656887"/>
    <lineage>
        <taxon>Bacteria</taxon>
        <taxon>Thermotogati</taxon>
        <taxon>Deinococcota</taxon>
        <taxon>Deinococci</taxon>
        <taxon>Deinococcales</taxon>
        <taxon>Deinococcaceae</taxon>
        <taxon>Deinococcus</taxon>
    </lineage>
</organism>
<evidence type="ECO:0000313" key="2">
    <source>
        <dbReference type="Proteomes" id="UP001596317"/>
    </source>
</evidence>
<gene>
    <name evidence="1" type="ORF">ACFP90_21935</name>
</gene>
<dbReference type="Proteomes" id="UP001596317">
    <property type="component" value="Unassembled WGS sequence"/>
</dbReference>
<name>A0ABW1ZP51_9DEIO</name>
<accession>A0ABW1ZP51</accession>
<evidence type="ECO:0000313" key="1">
    <source>
        <dbReference type="EMBL" id="MFC6662715.1"/>
    </source>
</evidence>
<dbReference type="RefSeq" id="WP_224612446.1">
    <property type="nucleotide sequence ID" value="NZ_JAIQXV010000027.1"/>
</dbReference>
<protein>
    <submittedName>
        <fullName evidence="1">Uncharacterized protein</fullName>
    </submittedName>
</protein>
<comment type="caution">
    <text evidence="1">The sequence shown here is derived from an EMBL/GenBank/DDBJ whole genome shotgun (WGS) entry which is preliminary data.</text>
</comment>
<sequence length="107" mass="11953">MERVSLFRFELVVPREQVAQVQRQWRQLADALRSVLPEAMTVMVSTDAGLSVWSADEEVLDVSRVPWPTAQALIDLLGVGYWLLPGPGVRGSEVRPAWEPKSLPEQG</sequence>